<protein>
    <recommendedName>
        <fullName evidence="11">Small ribosomal subunit protein mS39</fullName>
    </recommendedName>
</protein>
<keyword evidence="3" id="KW-0699">rRNA-binding</keyword>
<accession>A0A9J6CPL4</accession>
<sequence>MQHLKRSINSFTFLKRSKTWSYQRFCATSSESNEKIEIPNYIPRSPTSILRALSQTVGFDRTAAHFKYHDDPYLIPLSNIGKRSFALAQESGRKSAKWIRQQHSNLFQHKEADPPIEAFMPTKIYTAESEVNTSDLESLIEHSQVTDAILVYTLLKNKNIEIPSNLQLSFLELICYHNCEEPLDEDLIEERWFRQSERLKERPRKTWKDNDLAEQLYHEIEPKDSKAHSCIIRGMCKYYQAEKAWAIFQNCLSNNIQLDVHAFNSILNVVMLIKESAELRWQLILELLTHMKNQQISPNLGTMNACLNTISNMGVKNAKDYATSILTEFKKIGIEPSLSSWYYVLRTFCNNRGPVSHVLVDIMAEIEGKEFEIRDIKDTFFFVTAMDVCKNHLFDLNLAKRVDALLHHGENFNLIGDSFKESTYYRHYFSLLVQTEPIEVFMQEYYDQLVPHVYIPEPMVMEEILKGVEVSGQIEHIPLLWSHMICFDQIYRENLLNAIVRIMIQNKPDISIKSQEKLPEQFGAIAYDIWSKIEEKNELRSKPMIWSGKLLGDILKLLCRINDMEKATKIMDKLANDQQKILGEPDFTAMQDFVKLCILKKQPSKALQCLQYCSSIGFNETRDLAKLICHGFTLDENHMKKLAYFVGSDVIEEVEREKQTALSENLKQ</sequence>
<keyword evidence="9" id="KW-0496">Mitochondrion</keyword>
<reference evidence="12" key="1">
    <citation type="submission" date="2021-03" db="EMBL/GenBank/DDBJ databases">
        <title>Chromosome level genome of the anhydrobiotic midge Polypedilum vanderplanki.</title>
        <authorList>
            <person name="Yoshida Y."/>
            <person name="Kikawada T."/>
            <person name="Gusev O."/>
        </authorList>
    </citation>
    <scope>NUCLEOTIDE SEQUENCE</scope>
    <source>
        <strain evidence="12">NIAS01</strain>
        <tissue evidence="12">Whole body or cell culture</tissue>
    </source>
</reference>
<evidence type="ECO:0000256" key="4">
    <source>
        <dbReference type="ARBA" id="ARBA00022737"/>
    </source>
</evidence>
<dbReference type="AlphaFoldDB" id="A0A9J6CPL4"/>
<dbReference type="PANTHER" id="PTHR16276:SF1">
    <property type="entry name" value="SMALL RIBOSOMAL SUBUNIT PROTEIN MS39"/>
    <property type="match status" value="1"/>
</dbReference>
<evidence type="ECO:0000256" key="2">
    <source>
        <dbReference type="ARBA" id="ARBA00008551"/>
    </source>
</evidence>
<keyword evidence="5" id="KW-0810">Translation regulation</keyword>
<dbReference type="InterPro" id="IPR002885">
    <property type="entry name" value="PPR_rpt"/>
</dbReference>
<evidence type="ECO:0000313" key="13">
    <source>
        <dbReference type="Proteomes" id="UP001107558"/>
    </source>
</evidence>
<keyword evidence="7" id="KW-0809">Transit peptide</keyword>
<dbReference type="Gene3D" id="1.25.40.10">
    <property type="entry name" value="Tetratricopeptide repeat domain"/>
    <property type="match status" value="1"/>
</dbReference>
<organism evidence="12 13">
    <name type="scientific">Polypedilum vanderplanki</name>
    <name type="common">Sleeping chironomid midge</name>
    <dbReference type="NCBI Taxonomy" id="319348"/>
    <lineage>
        <taxon>Eukaryota</taxon>
        <taxon>Metazoa</taxon>
        <taxon>Ecdysozoa</taxon>
        <taxon>Arthropoda</taxon>
        <taxon>Hexapoda</taxon>
        <taxon>Insecta</taxon>
        <taxon>Pterygota</taxon>
        <taxon>Neoptera</taxon>
        <taxon>Endopterygota</taxon>
        <taxon>Diptera</taxon>
        <taxon>Nematocera</taxon>
        <taxon>Chironomoidea</taxon>
        <taxon>Chironomidae</taxon>
        <taxon>Chironominae</taxon>
        <taxon>Polypedilum</taxon>
        <taxon>Polypedilum</taxon>
    </lineage>
</organism>
<keyword evidence="6" id="KW-0694">RNA-binding</keyword>
<evidence type="ECO:0000256" key="1">
    <source>
        <dbReference type="ARBA" id="ARBA00004173"/>
    </source>
</evidence>
<evidence type="ECO:0000256" key="5">
    <source>
        <dbReference type="ARBA" id="ARBA00022845"/>
    </source>
</evidence>
<evidence type="ECO:0000256" key="6">
    <source>
        <dbReference type="ARBA" id="ARBA00022884"/>
    </source>
</evidence>
<dbReference type="GO" id="GO:0019843">
    <property type="term" value="F:rRNA binding"/>
    <property type="evidence" value="ECO:0007669"/>
    <property type="project" value="UniProtKB-KW"/>
</dbReference>
<dbReference type="InterPro" id="IPR011990">
    <property type="entry name" value="TPR-like_helical_dom_sf"/>
</dbReference>
<dbReference type="GO" id="GO:0043024">
    <property type="term" value="F:ribosomal small subunit binding"/>
    <property type="evidence" value="ECO:0007669"/>
    <property type="project" value="InterPro"/>
</dbReference>
<evidence type="ECO:0000256" key="8">
    <source>
        <dbReference type="ARBA" id="ARBA00022980"/>
    </source>
</evidence>
<keyword evidence="4" id="KW-0677">Repeat</keyword>
<dbReference type="GO" id="GO:0032543">
    <property type="term" value="P:mitochondrial translation"/>
    <property type="evidence" value="ECO:0007669"/>
    <property type="project" value="InterPro"/>
</dbReference>
<comment type="subcellular location">
    <subcellularLocation>
        <location evidence="1">Mitochondrion</location>
    </subcellularLocation>
</comment>
<evidence type="ECO:0000256" key="7">
    <source>
        <dbReference type="ARBA" id="ARBA00022946"/>
    </source>
</evidence>
<proteinExistence type="inferred from homology"/>
<keyword evidence="8" id="KW-0689">Ribosomal protein</keyword>
<dbReference type="GO" id="GO:1990904">
    <property type="term" value="C:ribonucleoprotein complex"/>
    <property type="evidence" value="ECO:0007669"/>
    <property type="project" value="UniProtKB-KW"/>
</dbReference>
<dbReference type="EMBL" id="JADBJN010000001">
    <property type="protein sequence ID" value="KAG5683904.1"/>
    <property type="molecule type" value="Genomic_DNA"/>
</dbReference>
<evidence type="ECO:0000256" key="9">
    <source>
        <dbReference type="ARBA" id="ARBA00023128"/>
    </source>
</evidence>
<dbReference type="Pfam" id="PF13812">
    <property type="entry name" value="PPR_3"/>
    <property type="match status" value="1"/>
</dbReference>
<gene>
    <name evidence="12" type="ORF">PVAND_013163</name>
</gene>
<dbReference type="InterPro" id="IPR055063">
    <property type="entry name" value="Rib_mS39_PPR"/>
</dbReference>
<name>A0A9J6CPL4_POLVA</name>
<dbReference type="Pfam" id="PF22330">
    <property type="entry name" value="Rib_mS39_PPR"/>
    <property type="match status" value="1"/>
</dbReference>
<comment type="similarity">
    <text evidence="2">Belongs to the mitochondrion-specific ribosomal protein mS39 family.</text>
</comment>
<keyword evidence="13" id="KW-1185">Reference proteome</keyword>
<dbReference type="GO" id="GO:0005840">
    <property type="term" value="C:ribosome"/>
    <property type="evidence" value="ECO:0007669"/>
    <property type="project" value="UniProtKB-KW"/>
</dbReference>
<dbReference type="InterPro" id="IPR037387">
    <property type="entry name" value="PTCD3"/>
</dbReference>
<comment type="caution">
    <text evidence="12">The sequence shown here is derived from an EMBL/GenBank/DDBJ whole genome shotgun (WGS) entry which is preliminary data.</text>
</comment>
<evidence type="ECO:0000256" key="3">
    <source>
        <dbReference type="ARBA" id="ARBA00022730"/>
    </source>
</evidence>
<dbReference type="OrthoDB" id="185373at2759"/>
<evidence type="ECO:0000313" key="12">
    <source>
        <dbReference type="EMBL" id="KAG5683904.1"/>
    </source>
</evidence>
<dbReference type="Proteomes" id="UP001107558">
    <property type="component" value="Chromosome 1"/>
</dbReference>
<evidence type="ECO:0000256" key="11">
    <source>
        <dbReference type="ARBA" id="ARBA00035134"/>
    </source>
</evidence>
<dbReference type="PANTHER" id="PTHR16276">
    <property type="entry name" value="PENTATRICOPEPTIDE REPEAT DOMAIN-CONTAINING PROTEIN 3"/>
    <property type="match status" value="1"/>
</dbReference>
<dbReference type="GO" id="GO:0005739">
    <property type="term" value="C:mitochondrion"/>
    <property type="evidence" value="ECO:0007669"/>
    <property type="project" value="UniProtKB-SubCell"/>
</dbReference>
<keyword evidence="10" id="KW-0687">Ribonucleoprotein</keyword>
<evidence type="ECO:0000256" key="10">
    <source>
        <dbReference type="ARBA" id="ARBA00023274"/>
    </source>
</evidence>
<dbReference type="GO" id="GO:0006417">
    <property type="term" value="P:regulation of translation"/>
    <property type="evidence" value="ECO:0007669"/>
    <property type="project" value="UniProtKB-KW"/>
</dbReference>